<evidence type="ECO:0000313" key="3">
    <source>
        <dbReference type="EMBL" id="SFR15259.1"/>
    </source>
</evidence>
<dbReference type="GO" id="GO:0005829">
    <property type="term" value="C:cytosol"/>
    <property type="evidence" value="ECO:0007669"/>
    <property type="project" value="TreeGrafter"/>
</dbReference>
<gene>
    <name evidence="3" type="ORF">SAMN04488564_104104</name>
</gene>
<dbReference type="Gene3D" id="2.30.110.10">
    <property type="entry name" value="Electron Transport, Fmn-binding Protein, Chain A"/>
    <property type="match status" value="1"/>
</dbReference>
<dbReference type="Proteomes" id="UP000198583">
    <property type="component" value="Unassembled WGS sequence"/>
</dbReference>
<organism evidence="3 4">
    <name type="scientific">Lentzea waywayandensis</name>
    <dbReference type="NCBI Taxonomy" id="84724"/>
    <lineage>
        <taxon>Bacteria</taxon>
        <taxon>Bacillati</taxon>
        <taxon>Actinomycetota</taxon>
        <taxon>Actinomycetes</taxon>
        <taxon>Pseudonocardiales</taxon>
        <taxon>Pseudonocardiaceae</taxon>
        <taxon>Lentzea</taxon>
    </lineage>
</organism>
<feature type="domain" description="Pyridoxamine 5'-phosphate oxidase N-terminal" evidence="2">
    <location>
        <begin position="5"/>
        <end position="124"/>
    </location>
</feature>
<dbReference type="NCBIfam" id="TIGR03618">
    <property type="entry name" value="Rv1155_F420"/>
    <property type="match status" value="1"/>
</dbReference>
<dbReference type="InterPro" id="IPR019920">
    <property type="entry name" value="F420-binding_dom_put"/>
</dbReference>
<protein>
    <submittedName>
        <fullName evidence="3">PPOX class probable F420-dependent enzyme</fullName>
    </submittedName>
</protein>
<proteinExistence type="predicted"/>
<evidence type="ECO:0000256" key="1">
    <source>
        <dbReference type="ARBA" id="ARBA00023002"/>
    </source>
</evidence>
<keyword evidence="4" id="KW-1185">Reference proteome</keyword>
<dbReference type="InterPro" id="IPR012349">
    <property type="entry name" value="Split_barrel_FMN-bd"/>
</dbReference>
<evidence type="ECO:0000313" key="4">
    <source>
        <dbReference type="Proteomes" id="UP000198583"/>
    </source>
</evidence>
<dbReference type="GO" id="GO:0016627">
    <property type="term" value="F:oxidoreductase activity, acting on the CH-CH group of donors"/>
    <property type="evidence" value="ECO:0007669"/>
    <property type="project" value="TreeGrafter"/>
</dbReference>
<accession>A0A1I6EBY6</accession>
<name>A0A1I6EBY6_9PSEU</name>
<dbReference type="InterPro" id="IPR011576">
    <property type="entry name" value="Pyridox_Oxase_N"/>
</dbReference>
<dbReference type="OrthoDB" id="162914at2"/>
<evidence type="ECO:0000259" key="2">
    <source>
        <dbReference type="Pfam" id="PF01243"/>
    </source>
</evidence>
<keyword evidence="1" id="KW-0560">Oxidoreductase</keyword>
<reference evidence="4" key="1">
    <citation type="submission" date="2016-10" db="EMBL/GenBank/DDBJ databases">
        <authorList>
            <person name="Varghese N."/>
            <person name="Submissions S."/>
        </authorList>
    </citation>
    <scope>NUCLEOTIDE SEQUENCE [LARGE SCALE GENOMIC DNA]</scope>
    <source>
        <strain evidence="4">DSM 44232</strain>
    </source>
</reference>
<dbReference type="InterPro" id="IPR052019">
    <property type="entry name" value="F420H2_bilvrd_red/Heme_oxyg"/>
</dbReference>
<dbReference type="SUPFAM" id="SSF50475">
    <property type="entry name" value="FMN-binding split barrel"/>
    <property type="match status" value="1"/>
</dbReference>
<dbReference type="PANTHER" id="PTHR35176:SF6">
    <property type="entry name" value="HEME OXYGENASE HI_0854-RELATED"/>
    <property type="match status" value="1"/>
</dbReference>
<dbReference type="Pfam" id="PF01243">
    <property type="entry name" value="PNPOx_N"/>
    <property type="match status" value="1"/>
</dbReference>
<dbReference type="RefSeq" id="WP_093594079.1">
    <property type="nucleotide sequence ID" value="NZ_FOYL01000004.1"/>
</dbReference>
<dbReference type="EMBL" id="FOYL01000004">
    <property type="protein sequence ID" value="SFR15259.1"/>
    <property type="molecule type" value="Genomic_DNA"/>
</dbReference>
<dbReference type="PANTHER" id="PTHR35176">
    <property type="entry name" value="HEME OXYGENASE HI_0854-RELATED"/>
    <property type="match status" value="1"/>
</dbReference>
<dbReference type="STRING" id="84724.SAMN04488564_104104"/>
<sequence>MATLSETQRELLDSPNYATVATLTKDGSPQTSVVWIKRDGDDVLFSTVVGRAKERHLQNDPRVSITVINKDNPYQYSEFRGDASLTTEGGAELINELSHKYLGKDYPGDAGMDNVRVIVRVKVAKTTGNA</sequence>
<dbReference type="GO" id="GO:0070967">
    <property type="term" value="F:coenzyme F420 binding"/>
    <property type="evidence" value="ECO:0007669"/>
    <property type="project" value="TreeGrafter"/>
</dbReference>
<dbReference type="AlphaFoldDB" id="A0A1I6EBY6"/>